<protein>
    <submittedName>
        <fullName evidence="1">Uncharacterized protein</fullName>
    </submittedName>
</protein>
<proteinExistence type="predicted"/>
<reference evidence="1" key="1">
    <citation type="submission" date="2023-05" db="EMBL/GenBank/DDBJ databases">
        <authorList>
            <person name="Huff M."/>
        </authorList>
    </citation>
    <scope>NUCLEOTIDE SEQUENCE</scope>
</reference>
<evidence type="ECO:0000313" key="1">
    <source>
        <dbReference type="EMBL" id="CAI9767080.1"/>
    </source>
</evidence>
<name>A0AAD2DXM0_9LAMI</name>
<sequence>MVDQEFFTLAEEALKILTEKSQGNFTSPIFIVIEDENCDPQTLQYALGKGAIGYESSSKLATLTLLGNHRRTSGTALPSVILREQRLVRRVWCFTIEGRTSCALSNG</sequence>
<accession>A0AAD2DXM0</accession>
<organism evidence="1 2">
    <name type="scientific">Fraxinus pennsylvanica</name>
    <dbReference type="NCBI Taxonomy" id="56036"/>
    <lineage>
        <taxon>Eukaryota</taxon>
        <taxon>Viridiplantae</taxon>
        <taxon>Streptophyta</taxon>
        <taxon>Embryophyta</taxon>
        <taxon>Tracheophyta</taxon>
        <taxon>Spermatophyta</taxon>
        <taxon>Magnoliopsida</taxon>
        <taxon>eudicotyledons</taxon>
        <taxon>Gunneridae</taxon>
        <taxon>Pentapetalae</taxon>
        <taxon>asterids</taxon>
        <taxon>lamiids</taxon>
        <taxon>Lamiales</taxon>
        <taxon>Oleaceae</taxon>
        <taxon>Oleeae</taxon>
        <taxon>Fraxinus</taxon>
    </lineage>
</organism>
<dbReference type="Proteomes" id="UP000834106">
    <property type="component" value="Chromosome 8"/>
</dbReference>
<dbReference type="AlphaFoldDB" id="A0AAD2DXM0"/>
<dbReference type="EMBL" id="OU503043">
    <property type="protein sequence ID" value="CAI9767080.1"/>
    <property type="molecule type" value="Genomic_DNA"/>
</dbReference>
<evidence type="ECO:0000313" key="2">
    <source>
        <dbReference type="Proteomes" id="UP000834106"/>
    </source>
</evidence>
<gene>
    <name evidence="1" type="ORF">FPE_LOCUS14510</name>
</gene>
<keyword evidence="2" id="KW-1185">Reference proteome</keyword>